<gene>
    <name evidence="2" type="ORF">EIN_507520</name>
</gene>
<evidence type="ECO:0000313" key="2">
    <source>
        <dbReference type="EMBL" id="ELP92851.1"/>
    </source>
</evidence>
<reference evidence="2 3" key="1">
    <citation type="submission" date="2012-10" db="EMBL/GenBank/DDBJ databases">
        <authorList>
            <person name="Zafar N."/>
            <person name="Inman J."/>
            <person name="Hall N."/>
            <person name="Lorenzi H."/>
            <person name="Caler E."/>
        </authorList>
    </citation>
    <scope>NUCLEOTIDE SEQUENCE [LARGE SCALE GENOMIC DNA]</scope>
    <source>
        <strain evidence="2 3">IP1</strain>
    </source>
</reference>
<feature type="non-terminal residue" evidence="2">
    <location>
        <position position="495"/>
    </location>
</feature>
<feature type="non-terminal residue" evidence="2">
    <location>
        <position position="1"/>
    </location>
</feature>
<dbReference type="GeneID" id="14891858"/>
<proteinExistence type="predicted"/>
<dbReference type="EMBL" id="KB206320">
    <property type="protein sequence ID" value="ELP92851.1"/>
    <property type="molecule type" value="Genomic_DNA"/>
</dbReference>
<evidence type="ECO:0008006" key="4">
    <source>
        <dbReference type="Google" id="ProtNLM"/>
    </source>
</evidence>
<feature type="signal peptide" evidence="1">
    <location>
        <begin position="1"/>
        <end position="17"/>
    </location>
</feature>
<dbReference type="Proteomes" id="UP000014680">
    <property type="component" value="Unassembled WGS sequence"/>
</dbReference>
<sequence>MIVLLFIVFYVSNSAKSICINDFLAFNYEDDQTPVIKRYDCYLDLPDPMVVKGINNQALCYISEQFMYMTKDNHTVNRCGEYLQLVGAYQKQVYCMIAGYMNVYKEGVTESLEGKYISVNSRIYNQLSPKTKAKNNYACQFTFYYVYLDLMMNPSLVIVERKKNSNIVQIINCNQIMFQIRILSDTIDEMIYAQKNGRFEVPHYKGNYTLRVISFENNKLELRDINLNQGNSFEFNSKFPSEKDKTCYYVVNDDVYSPEEKNESVYFLKWHILQPDYAINLVQMEKTPGGIIFEPTDIVNGKGFISIGYVYITEMMLDQDFTHVQFDMEMEDTTDFELILADLVYKTDFVEFTNTSFVFVDKDLKTKYYRTNTSVSILAYFKPDRKEFSNGGSIKFLINKNSYIRLQRIKLFRSSLANNQYICDAKSFDCFDTECQITNDSYPQGTNTIWTENCRPACGPCREGFVCTTAGKCIREPNNNYRSGQIKILTIILSI</sequence>
<dbReference type="KEGG" id="eiv:EIN_507520"/>
<dbReference type="AlphaFoldDB" id="A0A0A1UFQ2"/>
<accession>A0A0A1UFQ2</accession>
<evidence type="ECO:0000313" key="3">
    <source>
        <dbReference type="Proteomes" id="UP000014680"/>
    </source>
</evidence>
<dbReference type="VEuPathDB" id="AmoebaDB:EIN_507520"/>
<protein>
    <recommendedName>
        <fullName evidence="4">ShKT domain-containing protein</fullName>
    </recommendedName>
</protein>
<feature type="chain" id="PRO_5001980861" description="ShKT domain-containing protein" evidence="1">
    <location>
        <begin position="18"/>
        <end position="495"/>
    </location>
</feature>
<dbReference type="RefSeq" id="XP_004259622.1">
    <property type="nucleotide sequence ID" value="XM_004259574.1"/>
</dbReference>
<keyword evidence="1" id="KW-0732">Signal</keyword>
<organism evidence="2 3">
    <name type="scientific">Entamoeba invadens IP1</name>
    <dbReference type="NCBI Taxonomy" id="370355"/>
    <lineage>
        <taxon>Eukaryota</taxon>
        <taxon>Amoebozoa</taxon>
        <taxon>Evosea</taxon>
        <taxon>Archamoebae</taxon>
        <taxon>Mastigamoebida</taxon>
        <taxon>Entamoebidae</taxon>
        <taxon>Entamoeba</taxon>
    </lineage>
</organism>
<keyword evidence="3" id="KW-1185">Reference proteome</keyword>
<name>A0A0A1UFQ2_ENTIV</name>
<evidence type="ECO:0000256" key="1">
    <source>
        <dbReference type="SAM" id="SignalP"/>
    </source>
</evidence>